<dbReference type="AlphaFoldDB" id="A0AB33R8D0"/>
<dbReference type="EMBL" id="HE858529">
    <property type="protein sequence ID" value="CCI62942.1"/>
    <property type="molecule type" value="Genomic_DNA"/>
</dbReference>
<gene>
    <name evidence="1" type="ORF">SDSE_1448</name>
</gene>
<organism evidence="1 2">
    <name type="scientific">Streptococcus dysgalactiae subsp. equisimilis AC-2713</name>
    <dbReference type="NCBI Taxonomy" id="759913"/>
    <lineage>
        <taxon>Bacteria</taxon>
        <taxon>Bacillati</taxon>
        <taxon>Bacillota</taxon>
        <taxon>Bacilli</taxon>
        <taxon>Lactobacillales</taxon>
        <taxon>Streptococcaceae</taxon>
        <taxon>Streptococcus</taxon>
    </lineage>
</organism>
<accession>A0AB33R8D0</accession>
<proteinExistence type="predicted"/>
<evidence type="ECO:0000313" key="2">
    <source>
        <dbReference type="Proteomes" id="UP000009215"/>
    </source>
</evidence>
<sequence length="38" mass="4545">MEGVEQDVLNSFYFLRREVSNDDEMTSSKFLKKDSYHV</sequence>
<dbReference type="Proteomes" id="UP000009215">
    <property type="component" value="Chromosome"/>
</dbReference>
<dbReference type="KEGG" id="sdc:SDSE_1448"/>
<evidence type="ECO:0000313" key="1">
    <source>
        <dbReference type="EMBL" id="CCI62942.1"/>
    </source>
</evidence>
<reference evidence="1 2" key="1">
    <citation type="submission" date="2012-05" db="EMBL/GenBank/DDBJ databases">
        <title>Complete genome sequence of a Streptococcus dysgalactiae subsp. equisimilis strain possessing Lancefield's group A antigen.</title>
        <authorList>
            <person name="Luetticken R."/>
            <person name="Bruellhoff K."/>
            <person name="Van der Linden M."/>
            <person name="Peltroche-Llacsahuanga H."/>
            <person name="Blom J."/>
            <person name="Weber-Lehmann J."/>
            <person name="Ferretti J.J."/>
            <person name="McShan W.M."/>
        </authorList>
    </citation>
    <scope>NUCLEOTIDE SEQUENCE [LARGE SCALE GENOMIC DNA]</scope>
    <source>
        <strain evidence="1 2">AC-2713</strain>
    </source>
</reference>
<name>A0AB33R8D0_STREQ</name>
<protein>
    <submittedName>
        <fullName evidence="1">IncF plasmid conjugative transfer pilus assembly protein TraC</fullName>
    </submittedName>
</protein>